<protein>
    <submittedName>
        <fullName evidence="1">Uncharacterized protein</fullName>
    </submittedName>
</protein>
<evidence type="ECO:0000313" key="2">
    <source>
        <dbReference type="Proteomes" id="UP000308600"/>
    </source>
</evidence>
<feature type="non-terminal residue" evidence="1">
    <location>
        <position position="115"/>
    </location>
</feature>
<proteinExistence type="predicted"/>
<organism evidence="1 2">
    <name type="scientific">Pluteus cervinus</name>
    <dbReference type="NCBI Taxonomy" id="181527"/>
    <lineage>
        <taxon>Eukaryota</taxon>
        <taxon>Fungi</taxon>
        <taxon>Dikarya</taxon>
        <taxon>Basidiomycota</taxon>
        <taxon>Agaricomycotina</taxon>
        <taxon>Agaricomycetes</taxon>
        <taxon>Agaricomycetidae</taxon>
        <taxon>Agaricales</taxon>
        <taxon>Pluteineae</taxon>
        <taxon>Pluteaceae</taxon>
        <taxon>Pluteus</taxon>
    </lineage>
</organism>
<keyword evidence="2" id="KW-1185">Reference proteome</keyword>
<sequence length="115" mass="13105">NYNTHRNPPPTAMASNSSQDDIAKIDEEIRALEHKLLSLRSTRNTLIPIGRLPPEVLQGVFNIARGQGTHTIHLSWVSHAWRNIALESKTLWTLINNSNLRWTTIYLERSFPAPL</sequence>
<evidence type="ECO:0000313" key="1">
    <source>
        <dbReference type="EMBL" id="TFK68095.1"/>
    </source>
</evidence>
<accession>A0ACD3AQL7</accession>
<dbReference type="Proteomes" id="UP000308600">
    <property type="component" value="Unassembled WGS sequence"/>
</dbReference>
<reference evidence="1 2" key="1">
    <citation type="journal article" date="2019" name="Nat. Ecol. Evol.">
        <title>Megaphylogeny resolves global patterns of mushroom evolution.</title>
        <authorList>
            <person name="Varga T."/>
            <person name="Krizsan K."/>
            <person name="Foldi C."/>
            <person name="Dima B."/>
            <person name="Sanchez-Garcia M."/>
            <person name="Sanchez-Ramirez S."/>
            <person name="Szollosi G.J."/>
            <person name="Szarkandi J.G."/>
            <person name="Papp V."/>
            <person name="Albert L."/>
            <person name="Andreopoulos W."/>
            <person name="Angelini C."/>
            <person name="Antonin V."/>
            <person name="Barry K.W."/>
            <person name="Bougher N.L."/>
            <person name="Buchanan P."/>
            <person name="Buyck B."/>
            <person name="Bense V."/>
            <person name="Catcheside P."/>
            <person name="Chovatia M."/>
            <person name="Cooper J."/>
            <person name="Damon W."/>
            <person name="Desjardin D."/>
            <person name="Finy P."/>
            <person name="Geml J."/>
            <person name="Haridas S."/>
            <person name="Hughes K."/>
            <person name="Justo A."/>
            <person name="Karasinski D."/>
            <person name="Kautmanova I."/>
            <person name="Kiss B."/>
            <person name="Kocsube S."/>
            <person name="Kotiranta H."/>
            <person name="LaButti K.M."/>
            <person name="Lechner B.E."/>
            <person name="Liimatainen K."/>
            <person name="Lipzen A."/>
            <person name="Lukacs Z."/>
            <person name="Mihaltcheva S."/>
            <person name="Morgado L.N."/>
            <person name="Niskanen T."/>
            <person name="Noordeloos M.E."/>
            <person name="Ohm R.A."/>
            <person name="Ortiz-Santana B."/>
            <person name="Ovrebo C."/>
            <person name="Racz N."/>
            <person name="Riley R."/>
            <person name="Savchenko A."/>
            <person name="Shiryaev A."/>
            <person name="Soop K."/>
            <person name="Spirin V."/>
            <person name="Szebenyi C."/>
            <person name="Tomsovsky M."/>
            <person name="Tulloss R.E."/>
            <person name="Uehling J."/>
            <person name="Grigoriev I.V."/>
            <person name="Vagvolgyi C."/>
            <person name="Papp T."/>
            <person name="Martin F.M."/>
            <person name="Miettinen O."/>
            <person name="Hibbett D.S."/>
            <person name="Nagy L.G."/>
        </authorList>
    </citation>
    <scope>NUCLEOTIDE SEQUENCE [LARGE SCALE GENOMIC DNA]</scope>
    <source>
        <strain evidence="1 2">NL-1719</strain>
    </source>
</reference>
<dbReference type="EMBL" id="ML208359">
    <property type="protein sequence ID" value="TFK68095.1"/>
    <property type="molecule type" value="Genomic_DNA"/>
</dbReference>
<gene>
    <name evidence="1" type="ORF">BDN72DRAFT_736544</name>
</gene>
<feature type="non-terminal residue" evidence="1">
    <location>
        <position position="1"/>
    </location>
</feature>
<name>A0ACD3AQL7_9AGAR</name>